<dbReference type="EMBL" id="JBHSHP010000001">
    <property type="protein sequence ID" value="MFC4753258.1"/>
    <property type="molecule type" value="Genomic_DNA"/>
</dbReference>
<evidence type="ECO:0000256" key="1">
    <source>
        <dbReference type="SAM" id="MobiDB-lite"/>
    </source>
</evidence>
<sequence length="124" mass="13035">MTDDSAEPQAQHAPQQPHGPSASEASPAPEHPRPERQVPPIPSYLLDPRPPMLIGTLAWTIALLAQMLFFDGDMRTVILCAVGVGVGAVGTAVYALQRRAVIAGSAGAQEGLDFDRVADQPTAN</sequence>
<keyword evidence="4" id="KW-1185">Reference proteome</keyword>
<dbReference type="RefSeq" id="WP_344987736.1">
    <property type="nucleotide sequence ID" value="NZ_BAABCD010000001.1"/>
</dbReference>
<keyword evidence="2" id="KW-0472">Membrane</keyword>
<comment type="caution">
    <text evidence="3">The sequence shown here is derived from an EMBL/GenBank/DDBJ whole genome shotgun (WGS) entry which is preliminary data.</text>
</comment>
<dbReference type="Pfam" id="PF10745">
    <property type="entry name" value="DUF2530"/>
    <property type="match status" value="1"/>
</dbReference>
<name>A0ABV9PN74_9ACTN</name>
<gene>
    <name evidence="3" type="ORF">ACFO7U_00490</name>
</gene>
<feature type="transmembrane region" description="Helical" evidence="2">
    <location>
        <begin position="52"/>
        <end position="70"/>
    </location>
</feature>
<feature type="transmembrane region" description="Helical" evidence="2">
    <location>
        <begin position="76"/>
        <end position="96"/>
    </location>
</feature>
<keyword evidence="2" id="KW-1133">Transmembrane helix</keyword>
<proteinExistence type="predicted"/>
<accession>A0ABV9PN74</accession>
<feature type="region of interest" description="Disordered" evidence="1">
    <location>
        <begin position="1"/>
        <end position="44"/>
    </location>
</feature>
<evidence type="ECO:0000313" key="4">
    <source>
        <dbReference type="Proteomes" id="UP001595836"/>
    </source>
</evidence>
<dbReference type="Proteomes" id="UP001595836">
    <property type="component" value="Unassembled WGS sequence"/>
</dbReference>
<reference evidence="4" key="1">
    <citation type="journal article" date="2019" name="Int. J. Syst. Evol. Microbiol.">
        <title>The Global Catalogue of Microorganisms (GCM) 10K type strain sequencing project: providing services to taxonomists for standard genome sequencing and annotation.</title>
        <authorList>
            <consortium name="The Broad Institute Genomics Platform"/>
            <consortium name="The Broad Institute Genome Sequencing Center for Infectious Disease"/>
            <person name="Wu L."/>
            <person name="Ma J."/>
        </authorList>
    </citation>
    <scope>NUCLEOTIDE SEQUENCE [LARGE SCALE GENOMIC DNA]</scope>
    <source>
        <strain evidence="4">JCM 11882</strain>
    </source>
</reference>
<evidence type="ECO:0000313" key="3">
    <source>
        <dbReference type="EMBL" id="MFC4753258.1"/>
    </source>
</evidence>
<feature type="compositionally biased region" description="Low complexity" evidence="1">
    <location>
        <begin position="7"/>
        <end position="22"/>
    </location>
</feature>
<dbReference type="InterPro" id="IPR019681">
    <property type="entry name" value="DUF2530"/>
</dbReference>
<protein>
    <submittedName>
        <fullName evidence="3">DUF2530 domain-containing protein</fullName>
    </submittedName>
</protein>
<organism evidence="3 4">
    <name type="scientific">Dietzia aurantiaca</name>
    <dbReference type="NCBI Taxonomy" id="983873"/>
    <lineage>
        <taxon>Bacteria</taxon>
        <taxon>Bacillati</taxon>
        <taxon>Actinomycetota</taxon>
        <taxon>Actinomycetes</taxon>
        <taxon>Mycobacteriales</taxon>
        <taxon>Dietziaceae</taxon>
        <taxon>Dietzia</taxon>
    </lineage>
</organism>
<keyword evidence="2" id="KW-0812">Transmembrane</keyword>
<evidence type="ECO:0000256" key="2">
    <source>
        <dbReference type="SAM" id="Phobius"/>
    </source>
</evidence>